<keyword evidence="1" id="KW-0812">Transmembrane</keyword>
<name>A0A6J7JC38_9ZZZZ</name>
<feature type="transmembrane region" description="Helical" evidence="1">
    <location>
        <begin position="27"/>
        <end position="47"/>
    </location>
</feature>
<evidence type="ECO:0000313" key="2">
    <source>
        <dbReference type="EMBL" id="CAB4617332.1"/>
    </source>
</evidence>
<accession>A0A6J7JC38</accession>
<reference evidence="4" key="1">
    <citation type="submission" date="2020-05" db="EMBL/GenBank/DDBJ databases">
        <authorList>
            <person name="Chiriac C."/>
            <person name="Salcher M."/>
            <person name="Ghai R."/>
            <person name="Kavagutti S V."/>
        </authorList>
    </citation>
    <scope>NUCLEOTIDE SEQUENCE</scope>
</reference>
<sequence>MNRIAIRIVTAFDAIKNEDRGGVAAEYGVLLAGIVGVVAIAAAALGGRIGGLFDSILP</sequence>
<proteinExistence type="predicted"/>
<dbReference type="EMBL" id="CAFBNA010000099">
    <property type="protein sequence ID" value="CAB4940321.1"/>
    <property type="molecule type" value="Genomic_DNA"/>
</dbReference>
<evidence type="ECO:0000313" key="3">
    <source>
        <dbReference type="EMBL" id="CAB4623065.1"/>
    </source>
</evidence>
<protein>
    <submittedName>
        <fullName evidence="4">Unannotated protein</fullName>
    </submittedName>
</protein>
<keyword evidence="1" id="KW-0472">Membrane</keyword>
<gene>
    <name evidence="2" type="ORF">UFOPK1827_01705</name>
    <name evidence="3" type="ORF">UFOPK2000_00195</name>
    <name evidence="4" type="ORF">UFOPK3708_01412</name>
</gene>
<evidence type="ECO:0000256" key="1">
    <source>
        <dbReference type="SAM" id="Phobius"/>
    </source>
</evidence>
<keyword evidence="1" id="KW-1133">Transmembrane helix</keyword>
<dbReference type="EMBL" id="CAEZVK010000009">
    <property type="protein sequence ID" value="CAB4623065.1"/>
    <property type="molecule type" value="Genomic_DNA"/>
</dbReference>
<dbReference type="EMBL" id="CAEZUO010000111">
    <property type="protein sequence ID" value="CAB4617332.1"/>
    <property type="molecule type" value="Genomic_DNA"/>
</dbReference>
<dbReference type="AlphaFoldDB" id="A0A6J7JC38"/>
<evidence type="ECO:0000313" key="4">
    <source>
        <dbReference type="EMBL" id="CAB4940321.1"/>
    </source>
</evidence>
<organism evidence="4">
    <name type="scientific">freshwater metagenome</name>
    <dbReference type="NCBI Taxonomy" id="449393"/>
    <lineage>
        <taxon>unclassified sequences</taxon>
        <taxon>metagenomes</taxon>
        <taxon>ecological metagenomes</taxon>
    </lineage>
</organism>